<reference evidence="1 2" key="1">
    <citation type="submission" date="2018-09" db="EMBL/GenBank/DDBJ databases">
        <title>Metagenome Assembled Genomes from an Advanced Water Purification Facility.</title>
        <authorList>
            <person name="Stamps B.W."/>
            <person name="Spear J.R."/>
        </authorList>
    </citation>
    <scope>NUCLEOTIDE SEQUENCE [LARGE SCALE GENOMIC DNA]</scope>
    <source>
        <strain evidence="1">Bin_27_1</strain>
    </source>
</reference>
<dbReference type="Proteomes" id="UP000321192">
    <property type="component" value="Unassembled WGS sequence"/>
</dbReference>
<sequence>MSEPAFNFRYGKRGDARRQLAALGLALVLLAGLWPQPAEAQSPRARERRVERSLAAKDAIRHRQMKRAYVAGAVAQHRRERIRDRYEDRYYRDRYERYDRRDDDDLSRVLIGVAVGAVATSIIMNSHQDGDAR</sequence>
<protein>
    <submittedName>
        <fullName evidence="1">Uncharacterized protein</fullName>
    </submittedName>
</protein>
<name>A0A5C7S3U7_THASP</name>
<comment type="caution">
    <text evidence="1">The sequence shown here is derived from an EMBL/GenBank/DDBJ whole genome shotgun (WGS) entry which is preliminary data.</text>
</comment>
<dbReference type="AlphaFoldDB" id="A0A5C7S3U7"/>
<organism evidence="1 2">
    <name type="scientific">Thauera aminoaromatica</name>
    <dbReference type="NCBI Taxonomy" id="164330"/>
    <lineage>
        <taxon>Bacteria</taxon>
        <taxon>Pseudomonadati</taxon>
        <taxon>Pseudomonadota</taxon>
        <taxon>Betaproteobacteria</taxon>
        <taxon>Rhodocyclales</taxon>
        <taxon>Zoogloeaceae</taxon>
        <taxon>Thauera</taxon>
    </lineage>
</organism>
<evidence type="ECO:0000313" key="1">
    <source>
        <dbReference type="EMBL" id="TXH77932.1"/>
    </source>
</evidence>
<gene>
    <name evidence="1" type="ORF">E6Q80_23860</name>
</gene>
<evidence type="ECO:0000313" key="2">
    <source>
        <dbReference type="Proteomes" id="UP000321192"/>
    </source>
</evidence>
<accession>A0A5C7S3U7</accession>
<proteinExistence type="predicted"/>
<dbReference type="RefSeq" id="WP_276662945.1">
    <property type="nucleotide sequence ID" value="NZ_SSFD01000407.1"/>
</dbReference>
<dbReference type="EMBL" id="SSFD01000407">
    <property type="protein sequence ID" value="TXH77932.1"/>
    <property type="molecule type" value="Genomic_DNA"/>
</dbReference>